<feature type="transmembrane region" description="Helical" evidence="1">
    <location>
        <begin position="191"/>
        <end position="216"/>
    </location>
</feature>
<feature type="transmembrane region" description="Helical" evidence="1">
    <location>
        <begin position="61"/>
        <end position="81"/>
    </location>
</feature>
<dbReference type="InterPro" id="IPR050616">
    <property type="entry name" value="CPA3_Na-H_Antiporter_A"/>
</dbReference>
<dbReference type="PANTHER" id="PTHR43373">
    <property type="entry name" value="NA(+)/H(+) ANTIPORTER SUBUNIT"/>
    <property type="match status" value="1"/>
</dbReference>
<evidence type="ECO:0000313" key="3">
    <source>
        <dbReference type="EMBL" id="AJB41923.1"/>
    </source>
</evidence>
<feature type="transmembrane region" description="Helical" evidence="1">
    <location>
        <begin position="295"/>
        <end position="320"/>
    </location>
</feature>
<protein>
    <submittedName>
        <fullName evidence="3">Carbon monoxide-induced hydrogenase, CooM subunit</fullName>
    </submittedName>
</protein>
<sequence>MEKDLSLGRYYFWMLTFLASMLLLVIANSSILFLLAWELTSLCSFSLIGHWYFKPESLRGALKAILITELGSVSLFLGFILCNASTLTSLKPVMGVSILLLLGALTKSAQYPFLIWLPDAMEAPTPVSAYLHAAAMVKAGVYLLARMQWMGMIDNLSQVIAFSLGILSMVAGGILMLFQDDVKRVLAYSTISHLGLLFSSLSLGVAGMIAGLLHFLNHAVAKATLFLCSGAVEHETGERNLGMLGGLFKSMPLSAFVFIISALSLSGVPPLGGFLSKFLIFIVSLSPLSGLLGKLLAVVLVVSSLFTFMGLLRVTGGIFFGTPAKEYHAKEPPSDMLAPLFLLATAVIILGLAPTQVISWVSAGLVSKDLEMINLATVNILALTLTIAPLLAGGAIYMLLTLQPKKTRDLYLCGEDPNLFYASSVKIYEFLREKTGKCFGLLELDSFFTSFATQANLYLTRWLTSNITRMIGYLLVFLLFVLYFSTWVIGK</sequence>
<gene>
    <name evidence="3" type="ORF">TCARB_0873</name>
</gene>
<evidence type="ECO:0000259" key="2">
    <source>
        <dbReference type="Pfam" id="PF00361"/>
    </source>
</evidence>
<evidence type="ECO:0000313" key="4">
    <source>
        <dbReference type="Proteomes" id="UP000266720"/>
    </source>
</evidence>
<dbReference type="PANTHER" id="PTHR43373:SF1">
    <property type="entry name" value="NA(+)_H(+) ANTIPORTER SUBUNIT A"/>
    <property type="match status" value="1"/>
</dbReference>
<feature type="transmembrane region" description="Helical" evidence="1">
    <location>
        <begin position="380"/>
        <end position="400"/>
    </location>
</feature>
<keyword evidence="1" id="KW-0812">Transmembrane</keyword>
<reference evidence="4" key="1">
    <citation type="book" date="2010" name="EXTREMOPHILES" publisher="0:0-0">
        <title>Complete genome sequences of ten hyperthermophilic archaea reveal their metabolic capabilities and possible ecological roles.</title>
        <editorList>
            <person name="?"/>
        </editorList>
        <authorList>
            <person name="Ravin N.V."/>
            <person name="Mardanov A.V."/>
            <person name="Bonch-Osmolovskaya E.A."/>
            <person name="Skryabin K.G."/>
        </authorList>
    </citation>
    <scope>NUCLEOTIDE SEQUENCE [LARGE SCALE GENOMIC DNA]</scope>
    <source>
        <strain evidence="4">1505</strain>
    </source>
</reference>
<feature type="domain" description="NADH:quinone oxidoreductase/Mrp antiporter transmembrane" evidence="2">
    <location>
        <begin position="27"/>
        <end position="287"/>
    </location>
</feature>
<keyword evidence="1" id="KW-0472">Membrane</keyword>
<accession>A0A3G1A6U2</accession>
<evidence type="ECO:0000256" key="1">
    <source>
        <dbReference type="SAM" id="Phobius"/>
    </source>
</evidence>
<feature type="transmembrane region" description="Helical" evidence="1">
    <location>
        <begin position="159"/>
        <end position="179"/>
    </location>
</feature>
<dbReference type="AlphaFoldDB" id="A0A3G1A6U2"/>
<dbReference type="KEGG" id="tcb:TCARB_0873"/>
<feature type="transmembrane region" description="Helical" evidence="1">
    <location>
        <begin position="12"/>
        <end position="37"/>
    </location>
</feature>
<keyword evidence="1" id="KW-1133">Transmembrane helix</keyword>
<feature type="transmembrane region" description="Helical" evidence="1">
    <location>
        <begin position="129"/>
        <end position="147"/>
    </location>
</feature>
<organism evidence="3 4">
    <name type="scientific">Thermofilum adornatum 1505</name>
    <dbReference type="NCBI Taxonomy" id="697581"/>
    <lineage>
        <taxon>Archaea</taxon>
        <taxon>Thermoproteota</taxon>
        <taxon>Thermoprotei</taxon>
        <taxon>Thermofilales</taxon>
        <taxon>Thermofilaceae</taxon>
        <taxon>Thermofilum</taxon>
    </lineage>
</organism>
<feature type="transmembrane region" description="Helical" evidence="1">
    <location>
        <begin position="340"/>
        <end position="360"/>
    </location>
</feature>
<name>A0A3G1A6U2_9CREN</name>
<dbReference type="Pfam" id="PF00361">
    <property type="entry name" value="Proton_antipo_M"/>
    <property type="match status" value="1"/>
</dbReference>
<dbReference type="EMBL" id="CP007493">
    <property type="protein sequence ID" value="AJB41923.1"/>
    <property type="molecule type" value="Genomic_DNA"/>
</dbReference>
<dbReference type="STRING" id="697581.TCARB_0873"/>
<proteinExistence type="predicted"/>
<feature type="transmembrane region" description="Helical" evidence="1">
    <location>
        <begin position="93"/>
        <end position="117"/>
    </location>
</feature>
<feature type="transmembrane region" description="Helical" evidence="1">
    <location>
        <begin position="253"/>
        <end position="275"/>
    </location>
</feature>
<feature type="transmembrane region" description="Helical" evidence="1">
    <location>
        <begin position="471"/>
        <end position="490"/>
    </location>
</feature>
<dbReference type="InterPro" id="IPR001750">
    <property type="entry name" value="ND/Mrp_TM"/>
</dbReference>
<dbReference type="Proteomes" id="UP000266720">
    <property type="component" value="Chromosome"/>
</dbReference>
<dbReference type="PRINTS" id="PR01434">
    <property type="entry name" value="NADHDHGNASE5"/>
</dbReference>